<proteinExistence type="predicted"/>
<dbReference type="AlphaFoldDB" id="A0A397JMV3"/>
<keyword evidence="1" id="KW-0175">Coiled coil</keyword>
<organism evidence="2 3">
    <name type="scientific">Diversispora epigaea</name>
    <dbReference type="NCBI Taxonomy" id="1348612"/>
    <lineage>
        <taxon>Eukaryota</taxon>
        <taxon>Fungi</taxon>
        <taxon>Fungi incertae sedis</taxon>
        <taxon>Mucoromycota</taxon>
        <taxon>Glomeromycotina</taxon>
        <taxon>Glomeromycetes</taxon>
        <taxon>Diversisporales</taxon>
        <taxon>Diversisporaceae</taxon>
        <taxon>Diversispora</taxon>
    </lineage>
</organism>
<evidence type="ECO:0000256" key="1">
    <source>
        <dbReference type="SAM" id="Coils"/>
    </source>
</evidence>
<reference evidence="2 3" key="1">
    <citation type="submission" date="2018-08" db="EMBL/GenBank/DDBJ databases">
        <title>Genome and evolution of the arbuscular mycorrhizal fungus Diversispora epigaea (formerly Glomus versiforme) and its bacterial endosymbionts.</title>
        <authorList>
            <person name="Sun X."/>
            <person name="Fei Z."/>
            <person name="Harrison M."/>
        </authorList>
    </citation>
    <scope>NUCLEOTIDE SEQUENCE [LARGE SCALE GENOMIC DNA]</scope>
    <source>
        <strain evidence="2 3">IT104</strain>
    </source>
</reference>
<sequence length="174" mass="20841">MTSELAYYKNKMFIKHSRMVRFKDVVVVDPSKKRKQVASILEVQRKKKCHLRNELDEDGGFDVNKKDNQYTSEKHENIILKLIEATMQIPTLKTFFINTNNEENFNNEIKDINIEIREKVEEVEEVEKEKMDKKKDVLEIVTRNLQKDIKQQDSSILKLRLQSIYHYFSFLNKK</sequence>
<dbReference type="EMBL" id="PQFF01000024">
    <property type="protein sequence ID" value="RHZ88148.1"/>
    <property type="molecule type" value="Genomic_DNA"/>
</dbReference>
<feature type="coiled-coil region" evidence="1">
    <location>
        <begin position="102"/>
        <end position="136"/>
    </location>
</feature>
<name>A0A397JMV3_9GLOM</name>
<comment type="caution">
    <text evidence="2">The sequence shown here is derived from an EMBL/GenBank/DDBJ whole genome shotgun (WGS) entry which is preliminary data.</text>
</comment>
<evidence type="ECO:0000313" key="2">
    <source>
        <dbReference type="EMBL" id="RHZ88148.1"/>
    </source>
</evidence>
<dbReference type="Proteomes" id="UP000266861">
    <property type="component" value="Unassembled WGS sequence"/>
</dbReference>
<gene>
    <name evidence="2" type="ORF">Glove_26g191</name>
</gene>
<accession>A0A397JMV3</accession>
<keyword evidence="3" id="KW-1185">Reference proteome</keyword>
<evidence type="ECO:0000313" key="3">
    <source>
        <dbReference type="Proteomes" id="UP000266861"/>
    </source>
</evidence>
<protein>
    <submittedName>
        <fullName evidence="2">Uncharacterized protein</fullName>
    </submittedName>
</protein>